<organism evidence="4 5">
    <name type="scientific">Pseudomonas rhizophila</name>
    <dbReference type="NCBI Taxonomy" id="2045200"/>
    <lineage>
        <taxon>Bacteria</taxon>
        <taxon>Pseudomonadati</taxon>
        <taxon>Pseudomonadota</taxon>
        <taxon>Gammaproteobacteria</taxon>
        <taxon>Pseudomonadales</taxon>
        <taxon>Pseudomonadaceae</taxon>
        <taxon>Pseudomonas</taxon>
    </lineage>
</organism>
<feature type="domain" description="Dermonecrotic toxin N-terminal" evidence="3">
    <location>
        <begin position="381"/>
        <end position="624"/>
    </location>
</feature>
<reference evidence="4 5" key="1">
    <citation type="journal article" date="2018" name="Front. Microbiol.">
        <title>Pseudomonas rhizophila S211, a New Plant Growth-Promoting Rhizobacterium with Potential in Pesticide-Bioremediation.</title>
        <authorList>
            <person name="Hassen W."/>
            <person name="Neifar M."/>
            <person name="Cherif H."/>
            <person name="Najjari A."/>
            <person name="Chouchane H."/>
            <person name="Driouich R.C."/>
            <person name="Salah A."/>
            <person name="Naili F."/>
            <person name="Mosbah A."/>
            <person name="Souissi Y."/>
            <person name="Raddadi N."/>
            <person name="Ouzari H.I."/>
            <person name="Fava F."/>
            <person name="Cherif A."/>
        </authorList>
    </citation>
    <scope>NUCLEOTIDE SEQUENCE [LARGE SCALE GENOMIC DNA]</scope>
    <source>
        <strain evidence="4 5">S211</strain>
    </source>
</reference>
<dbReference type="RefSeq" id="WP_107322361.1">
    <property type="nucleotide sequence ID" value="NZ_CP024081.1"/>
</dbReference>
<evidence type="ECO:0000256" key="1">
    <source>
        <dbReference type="SAM" id="Coils"/>
    </source>
</evidence>
<name>A0ABM6UGW7_9PSED</name>
<dbReference type="EMBL" id="CP024081">
    <property type="protein sequence ID" value="AVU76665.1"/>
    <property type="molecule type" value="Genomic_DNA"/>
</dbReference>
<sequence length="1565" mass="175971">MTAPAPANTLPALAQRVSLLFASRPTFEEIAQRMLEQAIKEKYPSLTFDLSKTRLATPDPASRGFTLQPFMPRVLEYLALGTPVDFTERGGRRCFLSDAPPRELSPDDGKLDIKVIEKLLLELPWTVPIGLEDALTRYWNAGIDTSNNLSRWRWLSDALKNTLSIRRLRQPGLTDQAREALDQIVRWPEREQRFRRNNPSPVYAYSLETKLIRDGSNTVLTGSEILLDHSKKGVTLLLLCSPGGAVQSFASLEAFNHHWGALIASRYVVDTLTCQRNEISGNVFDTQAAMVLEQQLADLNAVQLPSRIGLQDLSTLYQELSDPARYLLDAPRLTPETSARIEPLLPDWLKKASIVDQTKFQHYSLTLASAKKRHQGRTFLSDIEDIKAFTADALLKQMRQTNDSHPDKAQPSQYQPDDIELTFSVAAGYPGTTGIIEKRTMSLTELAINNLIARPSANLILSHRLGLTLPRWLTPDFITRKNGLIEQVDIGSAYPRYLQQRLLDDVPQAQERQRMFAEQIPAQLTLEALQQMLNHENGVTRQGLGLVEALLNPDADSQQVSGQSVVIRHLAFLRKPEAHPDIVNNMFIIEPENVQTGPHLLYRPLYAPSLQEFPTREALLKAVVTPGDLQKSILTWMTDAARPIYANGGFQEPHIVRFFQGDEFNLPAKPAPATLAIDGANDELRQFLRNGELMQYLYGSNARALISQADRDSVSNSESRWALLLKGGSLLFNTLLMPLLRGPVMVTFWLWSLMASASQDIPALSSEDPVTRELAAVDLLLNLGMLVHQFPAISALSHAPLPDALKEQAMRPPAPRTIPEQWPAPASPRILEGPVGLPGEHLQGASRHLDLSFASARQRLTAEQRNRLQRLQVPRPTSMPEPIKYGPYTGLYVIQNKWHALVEDLLYRISPEPDGNTVIVDPQAPRDSAKNGPVLKSDTQGNWSMDLRLRLRGGMPPKRVAELRKLRAQRGMELSRELANYHAQEADKLKAVQVAQEVMSRTQEGAFTEEQRAAKRTQFYELLQDQTDDYLRLLNKATEYAGLDMTLPPEMLRALMENVVNNARKAFLVVELDLLALDAANIQFIKNGPALKEAVADNPAGYFAYLDAMSVINDRSIYWLELKDRHLDALLNLDAEGAQIFERLTKDRPEEERTALATKAVQLPILGALLVKNPDSDLPASLHNLIKFLLEQVRSHSDLGTYDLPPSERLEVLESLTENYGASLDAMQGIKALNASDIDPSYFDRLFKLIEQLYDDASKTLSAELKPAPQPRKRPQKRTKTASGRPQKKVIKTRKGGVLIGDLKPAGTSLPIEVVELRSEVDDELLATYSQHDDVWDIVEVQRPVPPPPRTRAIKTIKSEARKLLDQLENSLLSAERYKTQCRFPQEIEEIMNNEASRYRKRCEELERAFTASTKPRTPADQTLIDELSNAASRLATRGSALRTELSFKLPPTDSNLRYLFEKNLIQVARLGERKALKSERKDFLQEYAINDRDGWPLWYAHFHYEAADTPKADFSVAHLKTKEQRREHYHSMLAKAKSPYAVVNVHRGQIGRPLAQSKFLPLAP</sequence>
<dbReference type="Proteomes" id="UP000241936">
    <property type="component" value="Chromosome"/>
</dbReference>
<keyword evidence="5" id="KW-1185">Reference proteome</keyword>
<evidence type="ECO:0000256" key="2">
    <source>
        <dbReference type="SAM" id="MobiDB-lite"/>
    </source>
</evidence>
<dbReference type="Pfam" id="PF20178">
    <property type="entry name" value="ToxA_N"/>
    <property type="match status" value="1"/>
</dbReference>
<accession>A0ABM6UGW7</accession>
<evidence type="ECO:0000313" key="4">
    <source>
        <dbReference type="EMBL" id="AVU76665.1"/>
    </source>
</evidence>
<dbReference type="InterPro" id="IPR046673">
    <property type="entry name" value="ToxA_N"/>
</dbReference>
<evidence type="ECO:0000259" key="3">
    <source>
        <dbReference type="Pfam" id="PF20178"/>
    </source>
</evidence>
<evidence type="ECO:0000313" key="5">
    <source>
        <dbReference type="Proteomes" id="UP000241936"/>
    </source>
</evidence>
<protein>
    <recommendedName>
        <fullName evidence="3">Dermonecrotic toxin N-terminal domain-containing protein</fullName>
    </recommendedName>
</protein>
<proteinExistence type="predicted"/>
<gene>
    <name evidence="4" type="ORF">CRX69_16215</name>
</gene>
<keyword evidence="1" id="KW-0175">Coiled coil</keyword>
<feature type="compositionally biased region" description="Basic residues" evidence="2">
    <location>
        <begin position="1271"/>
        <end position="1289"/>
    </location>
</feature>
<feature type="region of interest" description="Disordered" evidence="2">
    <location>
        <begin position="1262"/>
        <end position="1289"/>
    </location>
</feature>
<feature type="coiled-coil region" evidence="1">
    <location>
        <begin position="1358"/>
        <end position="1409"/>
    </location>
</feature>